<evidence type="ECO:0000256" key="3">
    <source>
        <dbReference type="ARBA" id="ARBA00015963"/>
    </source>
</evidence>
<evidence type="ECO:0000256" key="1">
    <source>
        <dbReference type="ARBA" id="ARBA00004123"/>
    </source>
</evidence>
<comment type="catalytic activity">
    <reaction evidence="11">
        <text>adenosine(58) in tRNA + S-adenosyl-L-methionine = N(1)-methyladenosine(58) in tRNA + S-adenosyl-L-homocysteine + H(+)</text>
        <dbReference type="Rhea" id="RHEA:43152"/>
        <dbReference type="Rhea" id="RHEA-COMP:10365"/>
        <dbReference type="Rhea" id="RHEA-COMP:10366"/>
        <dbReference type="ChEBI" id="CHEBI:15378"/>
        <dbReference type="ChEBI" id="CHEBI:57856"/>
        <dbReference type="ChEBI" id="CHEBI:59789"/>
        <dbReference type="ChEBI" id="CHEBI:74411"/>
        <dbReference type="ChEBI" id="CHEBI:74491"/>
        <dbReference type="EC" id="2.1.1.220"/>
    </reaction>
</comment>
<feature type="binding site" evidence="12">
    <location>
        <position position="135"/>
    </location>
    <ligand>
        <name>S-adenosyl-L-methionine</name>
        <dbReference type="ChEBI" id="CHEBI:59789"/>
    </ligand>
</feature>
<evidence type="ECO:0000256" key="13">
    <source>
        <dbReference type="SAM" id="MobiDB-lite"/>
    </source>
</evidence>
<organism evidence="15 16">
    <name type="scientific">Ambrosiozyma monospora</name>
    <name type="common">Yeast</name>
    <name type="synonym">Endomycopsis monosporus</name>
    <dbReference type="NCBI Taxonomy" id="43982"/>
    <lineage>
        <taxon>Eukaryota</taxon>
        <taxon>Fungi</taxon>
        <taxon>Dikarya</taxon>
        <taxon>Ascomycota</taxon>
        <taxon>Saccharomycotina</taxon>
        <taxon>Pichiomycetes</taxon>
        <taxon>Pichiales</taxon>
        <taxon>Pichiaceae</taxon>
        <taxon>Ambrosiozyma</taxon>
    </lineage>
</organism>
<evidence type="ECO:0000259" key="14">
    <source>
        <dbReference type="Pfam" id="PF08704"/>
    </source>
</evidence>
<evidence type="ECO:0000256" key="7">
    <source>
        <dbReference type="ARBA" id="ARBA00022694"/>
    </source>
</evidence>
<dbReference type="PANTHER" id="PTHR12133:SF2">
    <property type="entry name" value="TRNA (ADENINE(58)-N(1))-METHYLTRANSFERASE CATALYTIC SUBUNIT TRMT61A"/>
    <property type="match status" value="1"/>
</dbReference>
<evidence type="ECO:0000256" key="8">
    <source>
        <dbReference type="ARBA" id="ARBA00023242"/>
    </source>
</evidence>
<dbReference type="GO" id="GO:0030488">
    <property type="term" value="P:tRNA methylation"/>
    <property type="evidence" value="ECO:0007669"/>
    <property type="project" value="InterPro"/>
</dbReference>
<keyword evidence="4 11" id="KW-0489">Methyltransferase</keyword>
<dbReference type="Proteomes" id="UP001165063">
    <property type="component" value="Unassembled WGS sequence"/>
</dbReference>
<protein>
    <recommendedName>
        <fullName evidence="3 11">tRNA (adenine(58)-N(1))-methyltransferase catalytic subunit TRM61</fullName>
        <ecNumber evidence="2 11">2.1.1.220</ecNumber>
    </recommendedName>
</protein>
<comment type="similarity">
    <text evidence="11">Belongs to the class I-like SAM-binding methyltransferase superfamily. TRM61 family.</text>
</comment>
<dbReference type="Pfam" id="PF08704">
    <property type="entry name" value="GCD14"/>
    <property type="match status" value="1"/>
</dbReference>
<comment type="function">
    <text evidence="9 11">Catalytic subunit of tRNA (adenine-N(1)-)-methyltransferase, which catalyzes the formation of N(1)-methyladenine at position 58 (m1A58) in initiator methionyl-tRNA.</text>
</comment>
<dbReference type="Gene3D" id="3.10.330.20">
    <property type="match status" value="1"/>
</dbReference>
<dbReference type="CDD" id="cd02440">
    <property type="entry name" value="AdoMet_MTases"/>
    <property type="match status" value="1"/>
</dbReference>
<dbReference type="OrthoDB" id="1925287at2759"/>
<evidence type="ECO:0000256" key="6">
    <source>
        <dbReference type="ARBA" id="ARBA00022691"/>
    </source>
</evidence>
<dbReference type="Gene3D" id="3.40.50.150">
    <property type="entry name" value="Vaccinia Virus protein VP39"/>
    <property type="match status" value="1"/>
</dbReference>
<dbReference type="GO" id="GO:0031515">
    <property type="term" value="C:tRNA (m1A) methyltransferase complex"/>
    <property type="evidence" value="ECO:0007669"/>
    <property type="project" value="UniProtKB-UniRule"/>
</dbReference>
<dbReference type="PANTHER" id="PTHR12133">
    <property type="entry name" value="TRNA (ADENINE(58)-N(1))-METHYLTRANSFERASE"/>
    <property type="match status" value="1"/>
</dbReference>
<evidence type="ECO:0000256" key="11">
    <source>
        <dbReference type="PIRNR" id="PIRNR017269"/>
    </source>
</evidence>
<evidence type="ECO:0000256" key="12">
    <source>
        <dbReference type="PIRSR" id="PIRSR017269-1"/>
    </source>
</evidence>
<keyword evidence="6 11" id="KW-0949">S-adenosyl-L-methionine</keyword>
<evidence type="ECO:0000256" key="4">
    <source>
        <dbReference type="ARBA" id="ARBA00022603"/>
    </source>
</evidence>
<name>A0A9W6YWN1_AMBMO</name>
<evidence type="ECO:0000313" key="16">
    <source>
        <dbReference type="Proteomes" id="UP001165063"/>
    </source>
</evidence>
<dbReference type="EMBL" id="BSXU01001223">
    <property type="protein sequence ID" value="GMG25121.1"/>
    <property type="molecule type" value="Genomic_DNA"/>
</dbReference>
<evidence type="ECO:0000256" key="9">
    <source>
        <dbReference type="ARBA" id="ARBA00054081"/>
    </source>
</evidence>
<dbReference type="FunFam" id="3.10.330.20:FF:000002">
    <property type="entry name" value="tRNA (adenine(58)-N(1))-methyltransferase catalytic subunit TRMT61A"/>
    <property type="match status" value="1"/>
</dbReference>
<feature type="binding site" evidence="12">
    <location>
        <position position="162"/>
    </location>
    <ligand>
        <name>S-adenosyl-L-methionine</name>
        <dbReference type="ChEBI" id="CHEBI:59789"/>
    </ligand>
</feature>
<dbReference type="PIRSF" id="PIRSF017269">
    <property type="entry name" value="GCD14"/>
    <property type="match status" value="1"/>
</dbReference>
<comment type="subcellular location">
    <subcellularLocation>
        <location evidence="1 11">Nucleus</location>
    </subcellularLocation>
</comment>
<feature type="domain" description="tRNA (adenine(58)-N(1))-methyltransferase catalytic subunit TRM61 C-terminal" evidence="14">
    <location>
        <begin position="64"/>
        <end position="365"/>
    </location>
</feature>
<dbReference type="InterPro" id="IPR049470">
    <property type="entry name" value="TRM61_C"/>
</dbReference>
<evidence type="ECO:0000313" key="15">
    <source>
        <dbReference type="EMBL" id="GMG25121.1"/>
    </source>
</evidence>
<dbReference type="InterPro" id="IPR014816">
    <property type="entry name" value="tRNA_MeTrfase_Gcd14"/>
</dbReference>
<comment type="subunit">
    <text evidence="10">Heterotetramer; composed of two copies of TRM6 and two copies of TRM61.</text>
</comment>
<dbReference type="GO" id="GO:0005634">
    <property type="term" value="C:nucleus"/>
    <property type="evidence" value="ECO:0007669"/>
    <property type="project" value="UniProtKB-SubCell"/>
</dbReference>
<accession>A0A9W6YWN1</accession>
<dbReference type="EC" id="2.1.1.220" evidence="2 11"/>
<keyword evidence="16" id="KW-1185">Reference proteome</keyword>
<comment type="caution">
    <text evidence="15">The sequence shown here is derived from an EMBL/GenBank/DDBJ whole genome shotgun (WGS) entry which is preliminary data.</text>
</comment>
<dbReference type="PROSITE" id="PS51620">
    <property type="entry name" value="SAM_TRM61"/>
    <property type="match status" value="1"/>
</dbReference>
<dbReference type="GO" id="GO:0160107">
    <property type="term" value="F:tRNA (adenine(58)-N1)-methyltransferase activity"/>
    <property type="evidence" value="ECO:0007669"/>
    <property type="project" value="UniProtKB-EC"/>
</dbReference>
<sequence>MSFLEHKTIIKEGDLVLAFIGGDNLKPIYVTPGQSVNTRYGTFSHESMIGLPYGSQITSGKGYGFIYLLHPTPELWTISLPHRTQIVYTPDSSYIIQRLNVISGSRIIESGTGSGSFTHAFARTCGSKGKVFSYEFHEPRYLQAKKEFEGHGLTNVHLTHRDVCANGFDVKDLQTNEPFYADVDAVFLDLPSPWEAIPHLQSVIAKDRAVGICCFSPCIEQVTKTIEALQKNGWIDIEMTEIAGKKWDSRKEMIREVDDAVERLKDIQKRQAEGIEKKKVWIEMNKKQKEQDVANGVPLDERKRAAQELKEENKRKKQQTERDYGFNPWGKGKRVMDGDENYKWFDVSRVGSELKSHTSYLTFARFVPQLKK</sequence>
<dbReference type="InterPro" id="IPR029063">
    <property type="entry name" value="SAM-dependent_MTases_sf"/>
</dbReference>
<feature type="compositionally biased region" description="Basic and acidic residues" evidence="13">
    <location>
        <begin position="307"/>
        <end position="324"/>
    </location>
</feature>
<keyword evidence="8 11" id="KW-0539">Nucleus</keyword>
<dbReference type="SUPFAM" id="SSF53335">
    <property type="entry name" value="S-adenosyl-L-methionine-dependent methyltransferases"/>
    <property type="match status" value="1"/>
</dbReference>
<evidence type="ECO:0000256" key="10">
    <source>
        <dbReference type="ARBA" id="ARBA00063447"/>
    </source>
</evidence>
<evidence type="ECO:0000256" key="5">
    <source>
        <dbReference type="ARBA" id="ARBA00022679"/>
    </source>
</evidence>
<gene>
    <name evidence="15" type="ORF">Amon01_000305600</name>
</gene>
<reference evidence="15" key="1">
    <citation type="submission" date="2023-04" db="EMBL/GenBank/DDBJ databases">
        <title>Ambrosiozyma monospora NBRC 1965.</title>
        <authorList>
            <person name="Ichikawa N."/>
            <person name="Sato H."/>
            <person name="Tonouchi N."/>
        </authorList>
    </citation>
    <scope>NUCLEOTIDE SEQUENCE</scope>
    <source>
        <strain evidence="15">NBRC 1965</strain>
    </source>
</reference>
<dbReference type="AlphaFoldDB" id="A0A9W6YWN1"/>
<keyword evidence="7 11" id="KW-0819">tRNA processing</keyword>
<evidence type="ECO:0000256" key="2">
    <source>
        <dbReference type="ARBA" id="ARBA00012796"/>
    </source>
</evidence>
<proteinExistence type="inferred from homology"/>
<feature type="binding site" evidence="12">
    <location>
        <position position="189"/>
    </location>
    <ligand>
        <name>S-adenosyl-L-methionine</name>
        <dbReference type="ChEBI" id="CHEBI:59789"/>
    </ligand>
</feature>
<feature type="region of interest" description="Disordered" evidence="13">
    <location>
        <begin position="307"/>
        <end position="329"/>
    </location>
</feature>
<keyword evidence="5 11" id="KW-0808">Transferase</keyword>